<dbReference type="InterPro" id="IPR036291">
    <property type="entry name" value="NAD(P)-bd_dom_sf"/>
</dbReference>
<dbReference type="InterPro" id="IPR003462">
    <property type="entry name" value="ODC_Mu_crystall"/>
</dbReference>
<protein>
    <recommendedName>
        <fullName evidence="5">Quinate/shikimate 5-dehydrogenase/glutamyl-tRNA reductase domain-containing protein</fullName>
    </recommendedName>
</protein>
<comment type="caution">
    <text evidence="3">The sequence shown here is derived from an EMBL/GenBank/DDBJ whole genome shotgun (WGS) entry which is preliminary data.</text>
</comment>
<feature type="compositionally biased region" description="Polar residues" evidence="2">
    <location>
        <begin position="171"/>
        <end position="180"/>
    </location>
</feature>
<feature type="compositionally biased region" description="Basic residues" evidence="2">
    <location>
        <begin position="363"/>
        <end position="373"/>
    </location>
</feature>
<feature type="region of interest" description="Disordered" evidence="2">
    <location>
        <begin position="421"/>
        <end position="496"/>
    </location>
</feature>
<dbReference type="EMBL" id="VIBQ01000009">
    <property type="protein sequence ID" value="KAB8336805.1"/>
    <property type="molecule type" value="Genomic_DNA"/>
</dbReference>
<dbReference type="GO" id="GO:0005737">
    <property type="term" value="C:cytoplasm"/>
    <property type="evidence" value="ECO:0007669"/>
    <property type="project" value="TreeGrafter"/>
</dbReference>
<feature type="compositionally biased region" description="Polar residues" evidence="2">
    <location>
        <begin position="116"/>
        <end position="125"/>
    </location>
</feature>
<dbReference type="PANTHER" id="PTHR13812">
    <property type="entry name" value="KETIMINE REDUCTASE MU-CRYSTALLIN"/>
    <property type="match status" value="1"/>
</dbReference>
<evidence type="ECO:0008006" key="5">
    <source>
        <dbReference type="Google" id="ProtNLM"/>
    </source>
</evidence>
<evidence type="ECO:0000256" key="1">
    <source>
        <dbReference type="ARBA" id="ARBA00008903"/>
    </source>
</evidence>
<comment type="similarity">
    <text evidence="1">Belongs to the ornithine cyclodeaminase/mu-crystallin family.</text>
</comment>
<sequence>MPLTVLTDDDVRDVLDSLTREDVEHMQKQLADALHNYSTAIEPEDSGCCSSNQPSRIAMKGKEGSTTLFMPATSDSGFGVKIVSISESKKDSGKPGSYFPDSSAASTYTTSSTSSNPAPLSQGHRSSTVSTTSSSSSSTNQITVPLWDPTTPMPEDSSSTTSSSEPSTTPRGSITLLTPSGQPRAIVNATTLTAFRTALASSLLFRQRASVHTVTVFGAGHQAFWHVYLSLLLRGPEIHHLHLINRSFERAQKLYMNLASCVNPAITDAFLGGKLRPSLLTPEYGEFTRLLKDHVRAADVIYCCTPSTTPLFPATHITNHGGRQKARYIAAIGSYKPHMIELAPEILRQAVRGPGNDKEHHEQKHHGMHLHQRHATEGGAVVVDSIEGAMREAGEVIKAGLGGQGLVEVGELVMLKRSHWAEKAAREERERAKREKEGKEKHHGGGHGLGHLFHHHHRSKSGSTVSSGNSEHDSKEEKERKQDKRDREKRREQEQHDGGLREWLERGNVVYKSVGIGLMDIVVGMEVVRLAEERGLGTHVPDF</sequence>
<feature type="compositionally biased region" description="Low complexity" evidence="2">
    <location>
        <begin position="148"/>
        <end position="170"/>
    </location>
</feature>
<reference evidence="3 4" key="1">
    <citation type="submission" date="2019-06" db="EMBL/GenBank/DDBJ databases">
        <title>A chromosomal-level reference genome of Carpinus fangiana (Coryloideae, Betulaceae).</title>
        <authorList>
            <person name="Yang X."/>
            <person name="Wang Z."/>
            <person name="Zhang L."/>
            <person name="Hao G."/>
            <person name="Liu J."/>
            <person name="Yang Y."/>
        </authorList>
    </citation>
    <scope>NUCLEOTIDE SEQUENCE [LARGE SCALE GENOMIC DNA]</scope>
    <source>
        <strain evidence="3">Cfa_2016G</strain>
        <tissue evidence="3">Leaf</tissue>
    </source>
</reference>
<keyword evidence="4" id="KW-1185">Reference proteome</keyword>
<dbReference type="SUPFAM" id="SSF51735">
    <property type="entry name" value="NAD(P)-binding Rossmann-fold domains"/>
    <property type="match status" value="1"/>
</dbReference>
<dbReference type="Proteomes" id="UP000327013">
    <property type="component" value="Unassembled WGS sequence"/>
</dbReference>
<feature type="region of interest" description="Disordered" evidence="2">
    <location>
        <begin position="87"/>
        <end position="180"/>
    </location>
</feature>
<dbReference type="AlphaFoldDB" id="A0A5N6KNZ3"/>
<evidence type="ECO:0000256" key="2">
    <source>
        <dbReference type="SAM" id="MobiDB-lite"/>
    </source>
</evidence>
<dbReference type="Gene3D" id="3.30.1780.10">
    <property type="entry name" value="ornithine cyclodeaminase, domain 1"/>
    <property type="match status" value="2"/>
</dbReference>
<feature type="compositionally biased region" description="Low complexity" evidence="2">
    <location>
        <begin position="126"/>
        <end position="139"/>
    </location>
</feature>
<dbReference type="InterPro" id="IPR023401">
    <property type="entry name" value="ODC_N"/>
</dbReference>
<dbReference type="PANTHER" id="PTHR13812:SF19">
    <property type="entry name" value="KETIMINE REDUCTASE MU-CRYSTALLIN"/>
    <property type="match status" value="1"/>
</dbReference>
<feature type="compositionally biased region" description="Basic and acidic residues" evidence="2">
    <location>
        <begin position="470"/>
        <end position="496"/>
    </location>
</feature>
<evidence type="ECO:0000313" key="4">
    <source>
        <dbReference type="Proteomes" id="UP000327013"/>
    </source>
</evidence>
<organism evidence="3 4">
    <name type="scientific">Carpinus fangiana</name>
    <dbReference type="NCBI Taxonomy" id="176857"/>
    <lineage>
        <taxon>Eukaryota</taxon>
        <taxon>Viridiplantae</taxon>
        <taxon>Streptophyta</taxon>
        <taxon>Embryophyta</taxon>
        <taxon>Tracheophyta</taxon>
        <taxon>Spermatophyta</taxon>
        <taxon>Magnoliopsida</taxon>
        <taxon>eudicotyledons</taxon>
        <taxon>Gunneridae</taxon>
        <taxon>Pentapetalae</taxon>
        <taxon>rosids</taxon>
        <taxon>fabids</taxon>
        <taxon>Fagales</taxon>
        <taxon>Betulaceae</taxon>
        <taxon>Carpinus</taxon>
    </lineage>
</organism>
<proteinExistence type="inferred from homology"/>
<feature type="compositionally biased region" description="Basic and acidic residues" evidence="2">
    <location>
        <begin position="421"/>
        <end position="440"/>
    </location>
</feature>
<name>A0A5N6KNZ3_9ROSI</name>
<feature type="compositionally biased region" description="Low complexity" evidence="2">
    <location>
        <begin position="102"/>
        <end position="115"/>
    </location>
</feature>
<feature type="region of interest" description="Disordered" evidence="2">
    <location>
        <begin position="354"/>
        <end position="374"/>
    </location>
</feature>
<dbReference type="OrthoDB" id="41492at2759"/>
<accession>A0A5N6KNZ3</accession>
<evidence type="ECO:0000313" key="3">
    <source>
        <dbReference type="EMBL" id="KAB8336805.1"/>
    </source>
</evidence>
<gene>
    <name evidence="3" type="ORF">FH972_021114</name>
</gene>
<dbReference type="Gene3D" id="3.40.50.720">
    <property type="entry name" value="NAD(P)-binding Rossmann-like Domain"/>
    <property type="match status" value="1"/>
</dbReference>